<keyword evidence="6" id="KW-0418">Kinase</keyword>
<keyword evidence="4 12" id="KW-0808">Transferase</keyword>
<reference evidence="12 13" key="1">
    <citation type="submission" date="2019-08" db="EMBL/GenBank/DDBJ databases">
        <title>Deep-cultivation of Planctomycetes and their phenomic and genomic characterization uncovers novel biology.</title>
        <authorList>
            <person name="Wiegand S."/>
            <person name="Jogler M."/>
            <person name="Boedeker C."/>
            <person name="Pinto D."/>
            <person name="Vollmers J."/>
            <person name="Rivas-Marin E."/>
            <person name="Kohn T."/>
            <person name="Peeters S.H."/>
            <person name="Heuer A."/>
            <person name="Rast P."/>
            <person name="Oberbeckmann S."/>
            <person name="Bunk B."/>
            <person name="Jeske O."/>
            <person name="Meyerdierks A."/>
            <person name="Storesund J.E."/>
            <person name="Kallscheuer N."/>
            <person name="Luecker S."/>
            <person name="Lage O.M."/>
            <person name="Pohl T."/>
            <person name="Merkel B.J."/>
            <person name="Hornburger P."/>
            <person name="Mueller R.-W."/>
            <person name="Bruemmer F."/>
            <person name="Labrenz M."/>
            <person name="Spormann A.M."/>
            <person name="Op den Camp H."/>
            <person name="Overmann J."/>
            <person name="Amann R."/>
            <person name="Jetten M.S.M."/>
            <person name="Mascher T."/>
            <person name="Medema M.H."/>
            <person name="Devos D.P."/>
            <person name="Kaster A.-K."/>
            <person name="Ovreas L."/>
            <person name="Rohde M."/>
            <person name="Galperin M.Y."/>
            <person name="Jogler C."/>
        </authorList>
    </citation>
    <scope>NUCLEOTIDE SEQUENCE [LARGE SCALE GENOMIC DNA]</scope>
    <source>
        <strain evidence="12 13">OJF2</strain>
    </source>
</reference>
<gene>
    <name evidence="12" type="primary">zraS_6</name>
    <name evidence="12" type="ORF">OJF2_43680</name>
</gene>
<dbReference type="GO" id="GO:0005524">
    <property type="term" value="F:ATP binding"/>
    <property type="evidence" value="ECO:0007669"/>
    <property type="project" value="UniProtKB-KW"/>
</dbReference>
<keyword evidence="10" id="KW-0812">Transmembrane</keyword>
<evidence type="ECO:0000256" key="10">
    <source>
        <dbReference type="SAM" id="Phobius"/>
    </source>
</evidence>
<feature type="transmembrane region" description="Helical" evidence="10">
    <location>
        <begin position="123"/>
        <end position="141"/>
    </location>
</feature>
<keyword evidence="7" id="KW-0067">ATP-binding</keyword>
<dbReference type="GO" id="GO:0000155">
    <property type="term" value="F:phosphorelay sensor kinase activity"/>
    <property type="evidence" value="ECO:0007669"/>
    <property type="project" value="InterPro"/>
</dbReference>
<feature type="transmembrane region" description="Helical" evidence="10">
    <location>
        <begin position="14"/>
        <end position="35"/>
    </location>
</feature>
<evidence type="ECO:0000256" key="7">
    <source>
        <dbReference type="ARBA" id="ARBA00022840"/>
    </source>
</evidence>
<dbReference type="EC" id="2.7.13.3" evidence="2"/>
<protein>
    <recommendedName>
        <fullName evidence="2">histidine kinase</fullName>
        <ecNumber evidence="2">2.7.13.3</ecNumber>
    </recommendedName>
</protein>
<evidence type="ECO:0000256" key="3">
    <source>
        <dbReference type="ARBA" id="ARBA00022553"/>
    </source>
</evidence>
<dbReference type="InterPro" id="IPR003661">
    <property type="entry name" value="HisK_dim/P_dom"/>
</dbReference>
<dbReference type="SUPFAM" id="SSF55874">
    <property type="entry name" value="ATPase domain of HSP90 chaperone/DNA topoisomerase II/histidine kinase"/>
    <property type="match status" value="1"/>
</dbReference>
<keyword evidence="8" id="KW-0902">Two-component regulatory system</keyword>
<keyword evidence="3" id="KW-0597">Phosphoprotein</keyword>
<evidence type="ECO:0000256" key="5">
    <source>
        <dbReference type="ARBA" id="ARBA00022741"/>
    </source>
</evidence>
<dbReference type="InterPro" id="IPR003594">
    <property type="entry name" value="HATPase_dom"/>
</dbReference>
<dbReference type="InterPro" id="IPR036890">
    <property type="entry name" value="HATPase_C_sf"/>
</dbReference>
<dbReference type="Gene3D" id="3.30.565.10">
    <property type="entry name" value="Histidine kinase-like ATPase, C-terminal domain"/>
    <property type="match status" value="1"/>
</dbReference>
<dbReference type="SMART" id="SM00387">
    <property type="entry name" value="HATPase_c"/>
    <property type="match status" value="1"/>
</dbReference>
<dbReference type="EMBL" id="CP042997">
    <property type="protein sequence ID" value="QEH35811.1"/>
    <property type="molecule type" value="Genomic_DNA"/>
</dbReference>
<keyword evidence="9" id="KW-0175">Coiled coil</keyword>
<dbReference type="Gene3D" id="1.10.287.130">
    <property type="match status" value="1"/>
</dbReference>
<name>A0A5B9W719_9BACT</name>
<dbReference type="PROSITE" id="PS50109">
    <property type="entry name" value="HIS_KIN"/>
    <property type="match status" value="1"/>
</dbReference>
<sequence>MNSEQIGTPWCRRASLACGGAVAATGCLALCGWAAGRPGLLVGPGWMPMAPNTALAFLILGVGLVAAVGGRAGGWLAGPAAAFVVLVGVARVLEDLTGAALAVDDWFMSVRGGRVGPAPTGKMSLPTAATMTAAALALLGLSRARPRGALRHLVGAGGGAAAVSGLVFALGYLFSPQSPLAYGAESIPMALDTAACFVALGAGLVAAAGVEAFPLSRLAGPSIRARLLRTFLPLVATTVIGSAWLTQLAAAGVVATSAAVASAAMAVAAIALSGLICERIAALVGGRLERAEAELREARDHLEAKVDRRTLDLSRANEELARALQESRDAHESLKVAHLELQMTQSRMLQQARMASLGQTAAGVAHEINNPLAFVTNNLVVLRREVSWMHDILRLYQQAEETLARYQGELYTRICHLAEEMDLPFVLENLDSLLERSRAGLLRIQKVVADLRDFAHLGEAEYQVADLNAEIGTTVRLMQNLAERQGIALRTRLAPLPPSRCFPAKINMVVQNLVVNAIDASAPGDAIVIETRAADDAILITVADEGCGIRPEDRARVFDPFFTTKPVGKGTGLGLAISYAMVRDHGGTIDFDSEPGRGTRFVVRIPVVPDDPAPLPDGAGERMSPALPA</sequence>
<dbReference type="PANTHER" id="PTHR43065">
    <property type="entry name" value="SENSOR HISTIDINE KINASE"/>
    <property type="match status" value="1"/>
</dbReference>
<feature type="transmembrane region" description="Helical" evidence="10">
    <location>
        <begin position="55"/>
        <end position="73"/>
    </location>
</feature>
<evidence type="ECO:0000313" key="13">
    <source>
        <dbReference type="Proteomes" id="UP000324233"/>
    </source>
</evidence>
<evidence type="ECO:0000256" key="4">
    <source>
        <dbReference type="ARBA" id="ARBA00022679"/>
    </source>
</evidence>
<feature type="transmembrane region" description="Helical" evidence="10">
    <location>
        <begin position="194"/>
        <end position="215"/>
    </location>
</feature>
<keyword evidence="10" id="KW-1133">Transmembrane helix</keyword>
<keyword evidence="5" id="KW-0547">Nucleotide-binding</keyword>
<evidence type="ECO:0000256" key="9">
    <source>
        <dbReference type="SAM" id="Coils"/>
    </source>
</evidence>
<feature type="transmembrane region" description="Helical" evidence="10">
    <location>
        <begin position="153"/>
        <end position="174"/>
    </location>
</feature>
<evidence type="ECO:0000259" key="11">
    <source>
        <dbReference type="PROSITE" id="PS50109"/>
    </source>
</evidence>
<dbReference type="InterPro" id="IPR005467">
    <property type="entry name" value="His_kinase_dom"/>
</dbReference>
<dbReference type="CDD" id="cd00082">
    <property type="entry name" value="HisKA"/>
    <property type="match status" value="1"/>
</dbReference>
<feature type="coiled-coil region" evidence="9">
    <location>
        <begin position="288"/>
        <end position="337"/>
    </location>
</feature>
<dbReference type="RefSeq" id="WP_148595559.1">
    <property type="nucleotide sequence ID" value="NZ_CP042997.1"/>
</dbReference>
<dbReference type="SUPFAM" id="SSF47384">
    <property type="entry name" value="Homodimeric domain of signal transducing histidine kinase"/>
    <property type="match status" value="1"/>
</dbReference>
<feature type="transmembrane region" description="Helical" evidence="10">
    <location>
        <begin position="251"/>
        <end position="277"/>
    </location>
</feature>
<keyword evidence="13" id="KW-1185">Reference proteome</keyword>
<dbReference type="Proteomes" id="UP000324233">
    <property type="component" value="Chromosome"/>
</dbReference>
<evidence type="ECO:0000256" key="1">
    <source>
        <dbReference type="ARBA" id="ARBA00000085"/>
    </source>
</evidence>
<organism evidence="12 13">
    <name type="scientific">Aquisphaera giovannonii</name>
    <dbReference type="NCBI Taxonomy" id="406548"/>
    <lineage>
        <taxon>Bacteria</taxon>
        <taxon>Pseudomonadati</taxon>
        <taxon>Planctomycetota</taxon>
        <taxon>Planctomycetia</taxon>
        <taxon>Isosphaerales</taxon>
        <taxon>Isosphaeraceae</taxon>
        <taxon>Aquisphaera</taxon>
    </lineage>
</organism>
<dbReference type="InterPro" id="IPR004358">
    <property type="entry name" value="Sig_transdc_His_kin-like_C"/>
</dbReference>
<comment type="catalytic activity">
    <reaction evidence="1">
        <text>ATP + protein L-histidine = ADP + protein N-phospho-L-histidine.</text>
        <dbReference type="EC" id="2.7.13.3"/>
    </reaction>
</comment>
<evidence type="ECO:0000256" key="8">
    <source>
        <dbReference type="ARBA" id="ARBA00023012"/>
    </source>
</evidence>
<accession>A0A5B9W719</accession>
<evidence type="ECO:0000256" key="2">
    <source>
        <dbReference type="ARBA" id="ARBA00012438"/>
    </source>
</evidence>
<dbReference type="KEGG" id="agv:OJF2_43680"/>
<keyword evidence="10" id="KW-0472">Membrane</keyword>
<dbReference type="AlphaFoldDB" id="A0A5B9W719"/>
<evidence type="ECO:0000313" key="12">
    <source>
        <dbReference type="EMBL" id="QEH35811.1"/>
    </source>
</evidence>
<feature type="transmembrane region" description="Helical" evidence="10">
    <location>
        <begin position="227"/>
        <end position="245"/>
    </location>
</feature>
<feature type="domain" description="Histidine kinase" evidence="11">
    <location>
        <begin position="363"/>
        <end position="609"/>
    </location>
</feature>
<evidence type="ECO:0000256" key="6">
    <source>
        <dbReference type="ARBA" id="ARBA00022777"/>
    </source>
</evidence>
<feature type="transmembrane region" description="Helical" evidence="10">
    <location>
        <begin position="80"/>
        <end position="103"/>
    </location>
</feature>
<proteinExistence type="predicted"/>
<dbReference type="InterPro" id="IPR036097">
    <property type="entry name" value="HisK_dim/P_sf"/>
</dbReference>
<dbReference type="Pfam" id="PF02518">
    <property type="entry name" value="HATPase_c"/>
    <property type="match status" value="1"/>
</dbReference>
<dbReference type="PRINTS" id="PR00344">
    <property type="entry name" value="BCTRLSENSOR"/>
</dbReference>
<dbReference type="OrthoDB" id="260274at2"/>
<dbReference type="PANTHER" id="PTHR43065:SF10">
    <property type="entry name" value="PEROXIDE STRESS-ACTIVATED HISTIDINE KINASE MAK3"/>
    <property type="match status" value="1"/>
</dbReference>